<sequence>MVAAYTAADIAERYQSIIEKLLTGIALLNGDAAIPSELIDDAGKSIGERIESTLPPGRVKSIVDNTRKKVVKEVKKLVGDDTPHRSKNPEENKEAMKLSIAIACWLTRAFTAYAPAVKKQLEPKLKELNQIVLRSRLLLASQAYMSASQAPIDALEHLHSTPSPTPDDMAVTINSFGALMQSTLPLFSATLSISDAEFTHIPILAAFAGASLLTTGSAGIWALSATAGALGPLGLLGGAAIATVAFGTAAIVESVKWGERQRTNPSALLLTIQKTLEECARFLLGLLFMSPDEHDRTHLDHVQALKAHLSSDLFLEPGYMKTYYKTVGLKLAHDMKDLAAGLRRCQKQTGSVEA</sequence>
<name>A0A8E2DZ53_9PEZI</name>
<evidence type="ECO:0000256" key="1">
    <source>
        <dbReference type="SAM" id="Phobius"/>
    </source>
</evidence>
<gene>
    <name evidence="2" type="ORF">K432DRAFT_409948</name>
</gene>
<proteinExistence type="predicted"/>
<protein>
    <submittedName>
        <fullName evidence="2">Uncharacterized protein</fullName>
    </submittedName>
</protein>
<dbReference type="OrthoDB" id="3913963at2759"/>
<evidence type="ECO:0000313" key="3">
    <source>
        <dbReference type="Proteomes" id="UP000250266"/>
    </source>
</evidence>
<organism evidence="2 3">
    <name type="scientific">Lepidopterella palustris CBS 459.81</name>
    <dbReference type="NCBI Taxonomy" id="1314670"/>
    <lineage>
        <taxon>Eukaryota</taxon>
        <taxon>Fungi</taxon>
        <taxon>Dikarya</taxon>
        <taxon>Ascomycota</taxon>
        <taxon>Pezizomycotina</taxon>
        <taxon>Dothideomycetes</taxon>
        <taxon>Pleosporomycetidae</taxon>
        <taxon>Mytilinidiales</taxon>
        <taxon>Argynnaceae</taxon>
        <taxon>Lepidopterella</taxon>
    </lineage>
</organism>
<keyword evidence="1" id="KW-0472">Membrane</keyword>
<dbReference type="EMBL" id="KV745503">
    <property type="protein sequence ID" value="OCK74333.1"/>
    <property type="molecule type" value="Genomic_DNA"/>
</dbReference>
<keyword evidence="1" id="KW-0812">Transmembrane</keyword>
<evidence type="ECO:0000313" key="2">
    <source>
        <dbReference type="EMBL" id="OCK74333.1"/>
    </source>
</evidence>
<reference evidence="2 3" key="1">
    <citation type="journal article" date="2016" name="Nat. Commun.">
        <title>Ectomycorrhizal ecology is imprinted in the genome of the dominant symbiotic fungus Cenococcum geophilum.</title>
        <authorList>
            <consortium name="DOE Joint Genome Institute"/>
            <person name="Peter M."/>
            <person name="Kohler A."/>
            <person name="Ohm R.A."/>
            <person name="Kuo A."/>
            <person name="Krutzmann J."/>
            <person name="Morin E."/>
            <person name="Arend M."/>
            <person name="Barry K.W."/>
            <person name="Binder M."/>
            <person name="Choi C."/>
            <person name="Clum A."/>
            <person name="Copeland A."/>
            <person name="Grisel N."/>
            <person name="Haridas S."/>
            <person name="Kipfer T."/>
            <person name="LaButti K."/>
            <person name="Lindquist E."/>
            <person name="Lipzen A."/>
            <person name="Maire R."/>
            <person name="Meier B."/>
            <person name="Mihaltcheva S."/>
            <person name="Molinier V."/>
            <person name="Murat C."/>
            <person name="Poggeler S."/>
            <person name="Quandt C.A."/>
            <person name="Sperisen C."/>
            <person name="Tritt A."/>
            <person name="Tisserant E."/>
            <person name="Crous P.W."/>
            <person name="Henrissat B."/>
            <person name="Nehls U."/>
            <person name="Egli S."/>
            <person name="Spatafora J.W."/>
            <person name="Grigoriev I.V."/>
            <person name="Martin F.M."/>
        </authorList>
    </citation>
    <scope>NUCLEOTIDE SEQUENCE [LARGE SCALE GENOMIC DNA]</scope>
    <source>
        <strain evidence="2 3">CBS 459.81</strain>
    </source>
</reference>
<dbReference type="AlphaFoldDB" id="A0A8E2DZ53"/>
<accession>A0A8E2DZ53</accession>
<keyword evidence="1" id="KW-1133">Transmembrane helix</keyword>
<keyword evidence="3" id="KW-1185">Reference proteome</keyword>
<feature type="transmembrane region" description="Helical" evidence="1">
    <location>
        <begin position="201"/>
        <end position="223"/>
    </location>
</feature>
<dbReference type="Proteomes" id="UP000250266">
    <property type="component" value="Unassembled WGS sequence"/>
</dbReference>
<feature type="transmembrane region" description="Helical" evidence="1">
    <location>
        <begin position="229"/>
        <end position="252"/>
    </location>
</feature>